<sequence>MSAPGTGTPCSEAALAELADAGVATVYEAYGRRGLLDADWTPLTPGWRTAGPARIAYCGQGDNRAVHELMPHVRPGEVLVLTMPEPEPVALFGDLLATQAAACGAAAVLVNAAVRDSADLARLGYGTWTRWRRARGATKSERGSVNVPVEIGGTTVAPGDVVVLDDDGVTAVASSDVEETVLAVRQRIAKEDGLRERWAAGEFSYDAYGLRAADEGGPS</sequence>
<evidence type="ECO:0000256" key="9">
    <source>
        <dbReference type="ARBA" id="ARBA00029596"/>
    </source>
</evidence>
<evidence type="ECO:0000256" key="10">
    <source>
        <dbReference type="ARBA" id="ARBA00030169"/>
    </source>
</evidence>
<dbReference type="EMBL" id="BMMP01000003">
    <property type="protein sequence ID" value="GGO44831.1"/>
    <property type="molecule type" value="Genomic_DNA"/>
</dbReference>
<comment type="cofactor">
    <cofactor evidence="2">
        <name>a divalent metal cation</name>
        <dbReference type="ChEBI" id="CHEBI:60240"/>
    </cofactor>
</comment>
<keyword evidence="14" id="KW-1185">Reference proteome</keyword>
<accession>A0ABQ2LZ09</accession>
<dbReference type="Pfam" id="PF03737">
    <property type="entry name" value="RraA-like"/>
    <property type="match status" value="1"/>
</dbReference>
<protein>
    <recommendedName>
        <fullName evidence="7">Putative 4-hydroxy-4-methyl-2-oxoglutarate aldolase</fullName>
        <ecNumber evidence="6">4.1.1.112</ecNumber>
        <ecNumber evidence="5">4.1.3.17</ecNumber>
    </recommendedName>
    <alternativeName>
        <fullName evidence="11">Oxaloacetate decarboxylase</fullName>
    </alternativeName>
    <alternativeName>
        <fullName evidence="9">Regulator of ribonuclease activity homolog</fullName>
    </alternativeName>
    <alternativeName>
        <fullName evidence="10">RraA-like protein</fullName>
    </alternativeName>
</protein>
<evidence type="ECO:0000256" key="7">
    <source>
        <dbReference type="ARBA" id="ARBA00016549"/>
    </source>
</evidence>
<dbReference type="SUPFAM" id="SSF89562">
    <property type="entry name" value="RraA-like"/>
    <property type="match status" value="1"/>
</dbReference>
<dbReference type="PANTHER" id="PTHR33254:SF4">
    <property type="entry name" value="4-HYDROXY-4-METHYL-2-OXOGLUTARATE ALDOLASE 3-RELATED"/>
    <property type="match status" value="1"/>
</dbReference>
<evidence type="ECO:0000256" key="4">
    <source>
        <dbReference type="ARBA" id="ARBA00011233"/>
    </source>
</evidence>
<comment type="catalytic activity">
    <reaction evidence="12">
        <text>oxaloacetate + H(+) = pyruvate + CO2</text>
        <dbReference type="Rhea" id="RHEA:15641"/>
        <dbReference type="ChEBI" id="CHEBI:15361"/>
        <dbReference type="ChEBI" id="CHEBI:15378"/>
        <dbReference type="ChEBI" id="CHEBI:16452"/>
        <dbReference type="ChEBI" id="CHEBI:16526"/>
        <dbReference type="EC" id="4.1.1.112"/>
    </reaction>
</comment>
<comment type="catalytic activity">
    <reaction evidence="1">
        <text>4-hydroxy-4-methyl-2-oxoglutarate = 2 pyruvate</text>
        <dbReference type="Rhea" id="RHEA:22748"/>
        <dbReference type="ChEBI" id="CHEBI:15361"/>
        <dbReference type="ChEBI" id="CHEBI:58276"/>
        <dbReference type="EC" id="4.1.3.17"/>
    </reaction>
</comment>
<evidence type="ECO:0000256" key="5">
    <source>
        <dbReference type="ARBA" id="ARBA00012213"/>
    </source>
</evidence>
<dbReference type="RefSeq" id="WP_189035953.1">
    <property type="nucleotide sequence ID" value="NZ_BMMP01000003.1"/>
</dbReference>
<evidence type="ECO:0000256" key="1">
    <source>
        <dbReference type="ARBA" id="ARBA00001342"/>
    </source>
</evidence>
<evidence type="ECO:0000256" key="8">
    <source>
        <dbReference type="ARBA" id="ARBA00025046"/>
    </source>
</evidence>
<dbReference type="InterPro" id="IPR036704">
    <property type="entry name" value="RraA/RraA-like_sf"/>
</dbReference>
<comment type="subunit">
    <text evidence="4">Homotrimer.</text>
</comment>
<dbReference type="EC" id="4.1.1.112" evidence="6"/>
<dbReference type="Proteomes" id="UP000631535">
    <property type="component" value="Unassembled WGS sequence"/>
</dbReference>
<proteinExistence type="inferred from homology"/>
<organism evidence="13 14">
    <name type="scientific">Streptomyces daqingensis</name>
    <dbReference type="NCBI Taxonomy" id="1472640"/>
    <lineage>
        <taxon>Bacteria</taxon>
        <taxon>Bacillati</taxon>
        <taxon>Actinomycetota</taxon>
        <taxon>Actinomycetes</taxon>
        <taxon>Kitasatosporales</taxon>
        <taxon>Streptomycetaceae</taxon>
        <taxon>Streptomyces</taxon>
    </lineage>
</organism>
<dbReference type="InterPro" id="IPR005493">
    <property type="entry name" value="RraA/RraA-like"/>
</dbReference>
<gene>
    <name evidence="13" type="ORF">GCM10012287_11290</name>
</gene>
<dbReference type="Gene3D" id="3.50.30.40">
    <property type="entry name" value="Ribonuclease E inhibitor RraA/RraA-like"/>
    <property type="match status" value="1"/>
</dbReference>
<comment type="caution">
    <text evidence="13">The sequence shown here is derived from an EMBL/GenBank/DDBJ whole genome shotgun (WGS) entry which is preliminary data.</text>
</comment>
<dbReference type="PANTHER" id="PTHR33254">
    <property type="entry name" value="4-HYDROXY-4-METHYL-2-OXOGLUTARATE ALDOLASE 3-RELATED"/>
    <property type="match status" value="1"/>
</dbReference>
<evidence type="ECO:0000256" key="12">
    <source>
        <dbReference type="ARBA" id="ARBA00047973"/>
    </source>
</evidence>
<dbReference type="EC" id="4.1.3.17" evidence="5"/>
<comment type="function">
    <text evidence="8">Catalyzes the aldol cleavage of 4-hydroxy-4-methyl-2-oxoglutarate (HMG) into 2 molecules of pyruvate. Also contains a secondary oxaloacetate (OAA) decarboxylase activity due to the common pyruvate enolate transition state formed following C-C bond cleavage in the retro-aldol and decarboxylation reactions.</text>
</comment>
<dbReference type="CDD" id="cd16841">
    <property type="entry name" value="RraA_family"/>
    <property type="match status" value="1"/>
</dbReference>
<reference evidence="14" key="1">
    <citation type="journal article" date="2019" name="Int. J. Syst. Evol. Microbiol.">
        <title>The Global Catalogue of Microorganisms (GCM) 10K type strain sequencing project: providing services to taxonomists for standard genome sequencing and annotation.</title>
        <authorList>
            <consortium name="The Broad Institute Genomics Platform"/>
            <consortium name="The Broad Institute Genome Sequencing Center for Infectious Disease"/>
            <person name="Wu L."/>
            <person name="Ma J."/>
        </authorList>
    </citation>
    <scope>NUCLEOTIDE SEQUENCE [LARGE SCALE GENOMIC DNA]</scope>
    <source>
        <strain evidence="14">CGMCC 4.7178</strain>
    </source>
</reference>
<evidence type="ECO:0000313" key="14">
    <source>
        <dbReference type="Proteomes" id="UP000631535"/>
    </source>
</evidence>
<evidence type="ECO:0000313" key="13">
    <source>
        <dbReference type="EMBL" id="GGO44831.1"/>
    </source>
</evidence>
<evidence type="ECO:0000256" key="3">
    <source>
        <dbReference type="ARBA" id="ARBA00008621"/>
    </source>
</evidence>
<evidence type="ECO:0000256" key="11">
    <source>
        <dbReference type="ARBA" id="ARBA00032305"/>
    </source>
</evidence>
<comment type="similarity">
    <text evidence="3">Belongs to the class II aldolase/RraA-like family.</text>
</comment>
<evidence type="ECO:0000256" key="6">
    <source>
        <dbReference type="ARBA" id="ARBA00012947"/>
    </source>
</evidence>
<name>A0ABQ2LZ09_9ACTN</name>
<evidence type="ECO:0000256" key="2">
    <source>
        <dbReference type="ARBA" id="ARBA00001968"/>
    </source>
</evidence>